<evidence type="ECO:0000313" key="1">
    <source>
        <dbReference type="EMBL" id="PDS49732.1"/>
    </source>
</evidence>
<organism evidence="1 2">
    <name type="scientific">Rhizobium anhuiense</name>
    <dbReference type="NCBI Taxonomy" id="1184720"/>
    <lineage>
        <taxon>Bacteria</taxon>
        <taxon>Pseudomonadati</taxon>
        <taxon>Pseudomonadota</taxon>
        <taxon>Alphaproteobacteria</taxon>
        <taxon>Hyphomicrobiales</taxon>
        <taxon>Rhizobiaceae</taxon>
        <taxon>Rhizobium/Agrobacterium group</taxon>
        <taxon>Rhizobium</taxon>
    </lineage>
</organism>
<evidence type="ECO:0000313" key="2">
    <source>
        <dbReference type="Proteomes" id="UP000219972"/>
    </source>
</evidence>
<reference evidence="1 2" key="1">
    <citation type="submission" date="2017-09" db="EMBL/GenBank/DDBJ databases">
        <title>Comparative genomics of rhizobia isolated from Phaseolus vulgaris in China.</title>
        <authorList>
            <person name="Tong W."/>
        </authorList>
    </citation>
    <scope>NUCLEOTIDE SEQUENCE [LARGE SCALE GENOMIC DNA]</scope>
    <source>
        <strain evidence="1 2">Y27</strain>
    </source>
</reference>
<dbReference type="Proteomes" id="UP000219972">
    <property type="component" value="Unassembled WGS sequence"/>
</dbReference>
<proteinExistence type="predicted"/>
<dbReference type="RefSeq" id="WP_097543944.1">
    <property type="nucleotide sequence ID" value="NZ_NWSL01000014.1"/>
</dbReference>
<keyword evidence="2" id="KW-1185">Reference proteome</keyword>
<sequence>MTRANRWQFPEDGNDLDRIFTAAKADSPQLVFDGEGVFTVSYAKRGEKGSARDFLTEGGPDDE</sequence>
<gene>
    <name evidence="1" type="ORF">CO662_21910</name>
</gene>
<comment type="caution">
    <text evidence="1">The sequence shown here is derived from an EMBL/GenBank/DDBJ whole genome shotgun (WGS) entry which is preliminary data.</text>
</comment>
<accession>A0ABX4J4K2</accession>
<dbReference type="EMBL" id="NWSL01000014">
    <property type="protein sequence ID" value="PDS49732.1"/>
    <property type="molecule type" value="Genomic_DNA"/>
</dbReference>
<protein>
    <submittedName>
        <fullName evidence="1">Uncharacterized protein</fullName>
    </submittedName>
</protein>
<name>A0ABX4J4K2_9HYPH</name>